<sequence>MGTTSSTQYSSKHQTTLSTTNESTTSTSTKVINSIDGRLQEFRQPITAGKVLSDHQPDMFFLCSSEHMFVNCHVPHVPADEELQPGQIYFIMPVSKLYRPISLQEICLLAIKASLVLEKSSGFEMKKKGKTTSDSEGFGMMKKKGRTTSDSGRRKRNGSVRRQERVDFQVALKRL</sequence>
<gene>
    <name evidence="3" type="ORF">HannXRQ_Chr15g0490541</name>
    <name evidence="2" type="ORF">HanXRQr2_Chr16g0733351</name>
</gene>
<dbReference type="Pfam" id="PF14009">
    <property type="entry name" value="PADRE"/>
    <property type="match status" value="1"/>
</dbReference>
<evidence type="ECO:0000256" key="1">
    <source>
        <dbReference type="SAM" id="MobiDB-lite"/>
    </source>
</evidence>
<dbReference type="Proteomes" id="UP000215914">
    <property type="component" value="Chromosome 15"/>
</dbReference>
<evidence type="ECO:0000313" key="4">
    <source>
        <dbReference type="Proteomes" id="UP000215914"/>
    </source>
</evidence>
<feature type="region of interest" description="Disordered" evidence="1">
    <location>
        <begin position="1"/>
        <end position="28"/>
    </location>
</feature>
<dbReference type="EMBL" id="MNCJ02000331">
    <property type="protein sequence ID" value="KAF5758782.1"/>
    <property type="molecule type" value="Genomic_DNA"/>
</dbReference>
<proteinExistence type="predicted"/>
<reference evidence="2" key="3">
    <citation type="submission" date="2020-06" db="EMBL/GenBank/DDBJ databases">
        <title>Helianthus annuus Genome sequencing and assembly Release 2.</title>
        <authorList>
            <person name="Gouzy J."/>
            <person name="Langlade N."/>
            <person name="Munos S."/>
        </authorList>
    </citation>
    <scope>NUCLEOTIDE SEQUENCE</scope>
    <source>
        <tissue evidence="2">Leaves</tissue>
    </source>
</reference>
<dbReference type="EMBL" id="CM007904">
    <property type="protein sequence ID" value="OTF96116.1"/>
    <property type="molecule type" value="Genomic_DNA"/>
</dbReference>
<reference evidence="2 4" key="1">
    <citation type="journal article" date="2017" name="Nature">
        <title>The sunflower genome provides insights into oil metabolism, flowering and Asterid evolution.</title>
        <authorList>
            <person name="Badouin H."/>
            <person name="Gouzy J."/>
            <person name="Grassa C.J."/>
            <person name="Murat F."/>
            <person name="Staton S.E."/>
            <person name="Cottret L."/>
            <person name="Lelandais-Briere C."/>
            <person name="Owens G.L."/>
            <person name="Carrere S."/>
            <person name="Mayjonade B."/>
            <person name="Legrand L."/>
            <person name="Gill N."/>
            <person name="Kane N.C."/>
            <person name="Bowers J.E."/>
            <person name="Hubner S."/>
            <person name="Bellec A."/>
            <person name="Berard A."/>
            <person name="Berges H."/>
            <person name="Blanchet N."/>
            <person name="Boniface M.C."/>
            <person name="Brunel D."/>
            <person name="Catrice O."/>
            <person name="Chaidir N."/>
            <person name="Claudel C."/>
            <person name="Donnadieu C."/>
            <person name="Faraut T."/>
            <person name="Fievet G."/>
            <person name="Helmstetter N."/>
            <person name="King M."/>
            <person name="Knapp S.J."/>
            <person name="Lai Z."/>
            <person name="Le Paslier M.C."/>
            <person name="Lippi Y."/>
            <person name="Lorenzon L."/>
            <person name="Mandel J.R."/>
            <person name="Marage G."/>
            <person name="Marchand G."/>
            <person name="Marquand E."/>
            <person name="Bret-Mestries E."/>
            <person name="Morien E."/>
            <person name="Nambeesan S."/>
            <person name="Nguyen T."/>
            <person name="Pegot-Espagnet P."/>
            <person name="Pouilly N."/>
            <person name="Raftis F."/>
            <person name="Sallet E."/>
            <person name="Schiex T."/>
            <person name="Thomas J."/>
            <person name="Vandecasteele C."/>
            <person name="Vares D."/>
            <person name="Vear F."/>
            <person name="Vautrin S."/>
            <person name="Crespi M."/>
            <person name="Mangin B."/>
            <person name="Burke J.M."/>
            <person name="Salse J."/>
            <person name="Munos S."/>
            <person name="Vincourt P."/>
            <person name="Rieseberg L.H."/>
            <person name="Langlade N.B."/>
        </authorList>
    </citation>
    <scope>NUCLEOTIDE SEQUENCE [LARGE SCALE GENOMIC DNA]</scope>
    <source>
        <strain evidence="4">cv. SF193</strain>
        <tissue evidence="2">Leaves</tissue>
    </source>
</reference>
<evidence type="ECO:0008006" key="5">
    <source>
        <dbReference type="Google" id="ProtNLM"/>
    </source>
</evidence>
<feature type="region of interest" description="Disordered" evidence="1">
    <location>
        <begin position="126"/>
        <end position="163"/>
    </location>
</feature>
<evidence type="ECO:0000313" key="3">
    <source>
        <dbReference type="EMBL" id="OTF96116.1"/>
    </source>
</evidence>
<dbReference type="InParanoid" id="A0A251SB91"/>
<organism evidence="3 4">
    <name type="scientific">Helianthus annuus</name>
    <name type="common">Common sunflower</name>
    <dbReference type="NCBI Taxonomy" id="4232"/>
    <lineage>
        <taxon>Eukaryota</taxon>
        <taxon>Viridiplantae</taxon>
        <taxon>Streptophyta</taxon>
        <taxon>Embryophyta</taxon>
        <taxon>Tracheophyta</taxon>
        <taxon>Spermatophyta</taxon>
        <taxon>Magnoliopsida</taxon>
        <taxon>eudicotyledons</taxon>
        <taxon>Gunneridae</taxon>
        <taxon>Pentapetalae</taxon>
        <taxon>asterids</taxon>
        <taxon>campanulids</taxon>
        <taxon>Asterales</taxon>
        <taxon>Asteraceae</taxon>
        <taxon>Asteroideae</taxon>
        <taxon>Heliantheae alliance</taxon>
        <taxon>Heliantheae</taxon>
        <taxon>Helianthus</taxon>
    </lineage>
</organism>
<evidence type="ECO:0000313" key="2">
    <source>
        <dbReference type="EMBL" id="KAF5758782.1"/>
    </source>
</evidence>
<dbReference type="InterPro" id="IPR025322">
    <property type="entry name" value="PADRE_dom"/>
</dbReference>
<dbReference type="Gramene" id="mRNA:HanXRQr2_Chr16g0733351">
    <property type="protein sequence ID" value="CDS:HanXRQr2_Chr16g0733351.1"/>
    <property type="gene ID" value="HanXRQr2_Chr16g0733351"/>
</dbReference>
<dbReference type="PANTHER" id="PTHR33052">
    <property type="entry name" value="DUF4228 DOMAIN PROTEIN-RELATED"/>
    <property type="match status" value="1"/>
</dbReference>
<feature type="compositionally biased region" description="Polar residues" evidence="1">
    <location>
        <begin position="1"/>
        <end position="14"/>
    </location>
</feature>
<name>A0A251SB91_HELAN</name>
<dbReference type="AlphaFoldDB" id="A0A251SB91"/>
<feature type="compositionally biased region" description="Low complexity" evidence="1">
    <location>
        <begin position="15"/>
        <end position="28"/>
    </location>
</feature>
<reference evidence="3" key="2">
    <citation type="submission" date="2017-02" db="EMBL/GenBank/DDBJ databases">
        <title>Sunflower complete genome.</title>
        <authorList>
            <person name="Langlade N."/>
            <person name="Munos S."/>
        </authorList>
    </citation>
    <scope>NUCLEOTIDE SEQUENCE [LARGE SCALE GENOMIC DNA]</scope>
    <source>
        <tissue evidence="3">Leaves</tissue>
    </source>
</reference>
<protein>
    <recommendedName>
        <fullName evidence="5">DUF4228 domain protein</fullName>
    </recommendedName>
</protein>
<accession>A0A251SB91</accession>
<dbReference type="OrthoDB" id="1919386at2759"/>
<keyword evidence="4" id="KW-1185">Reference proteome</keyword>